<name>A0A7J9EFJ7_9ROSI</name>
<dbReference type="InterPro" id="IPR040256">
    <property type="entry name" value="At4g02000-like"/>
</dbReference>
<dbReference type="Pfam" id="PF14111">
    <property type="entry name" value="DUF4283"/>
    <property type="match status" value="1"/>
</dbReference>
<gene>
    <name evidence="3" type="ORF">Gotri_007272</name>
</gene>
<proteinExistence type="predicted"/>
<dbReference type="AlphaFoldDB" id="A0A7J9EFJ7"/>
<dbReference type="Proteomes" id="UP000593568">
    <property type="component" value="Unassembled WGS sequence"/>
</dbReference>
<feature type="domain" description="Zinc knuckle CX2CX4HX4C" evidence="2">
    <location>
        <begin position="119"/>
        <end position="165"/>
    </location>
</feature>
<evidence type="ECO:0000313" key="4">
    <source>
        <dbReference type="Proteomes" id="UP000593568"/>
    </source>
</evidence>
<protein>
    <recommendedName>
        <fullName evidence="5">DUF4283 domain-containing protein</fullName>
    </recommendedName>
</protein>
<dbReference type="PANTHER" id="PTHR31286">
    <property type="entry name" value="GLYCINE-RICH CELL WALL STRUCTURAL PROTEIN 1.8-LIKE"/>
    <property type="match status" value="1"/>
</dbReference>
<dbReference type="InterPro" id="IPR025836">
    <property type="entry name" value="Zn_knuckle_CX2CX4HX4C"/>
</dbReference>
<accession>A0A7J9EFJ7</accession>
<evidence type="ECO:0000259" key="2">
    <source>
        <dbReference type="Pfam" id="PF14392"/>
    </source>
</evidence>
<comment type="caution">
    <text evidence="3">The sequence shown here is derived from an EMBL/GenBank/DDBJ whole genome shotgun (WGS) entry which is preliminary data.</text>
</comment>
<organism evidence="3 4">
    <name type="scientific">Gossypium trilobum</name>
    <dbReference type="NCBI Taxonomy" id="34281"/>
    <lineage>
        <taxon>Eukaryota</taxon>
        <taxon>Viridiplantae</taxon>
        <taxon>Streptophyta</taxon>
        <taxon>Embryophyta</taxon>
        <taxon>Tracheophyta</taxon>
        <taxon>Spermatophyta</taxon>
        <taxon>Magnoliopsida</taxon>
        <taxon>eudicotyledons</taxon>
        <taxon>Gunneridae</taxon>
        <taxon>Pentapetalae</taxon>
        <taxon>rosids</taxon>
        <taxon>malvids</taxon>
        <taxon>Malvales</taxon>
        <taxon>Malvaceae</taxon>
        <taxon>Malvoideae</taxon>
        <taxon>Gossypium</taxon>
    </lineage>
</organism>
<dbReference type="PANTHER" id="PTHR31286:SF153">
    <property type="entry name" value="DUF4283 DOMAIN PROTEIN"/>
    <property type="match status" value="1"/>
</dbReference>
<dbReference type="InterPro" id="IPR025558">
    <property type="entry name" value="DUF4283"/>
</dbReference>
<feature type="domain" description="DUF4283" evidence="1">
    <location>
        <begin position="33"/>
        <end position="94"/>
    </location>
</feature>
<dbReference type="EMBL" id="JABEZW010000008">
    <property type="protein sequence ID" value="MBA0771799.1"/>
    <property type="molecule type" value="Genomic_DNA"/>
</dbReference>
<evidence type="ECO:0008006" key="5">
    <source>
        <dbReference type="Google" id="ProtNLM"/>
    </source>
</evidence>
<keyword evidence="4" id="KW-1185">Reference proteome</keyword>
<dbReference type="Pfam" id="PF14392">
    <property type="entry name" value="zf-CCHC_4"/>
    <property type="match status" value="1"/>
</dbReference>
<evidence type="ECO:0000259" key="1">
    <source>
        <dbReference type="Pfam" id="PF14111"/>
    </source>
</evidence>
<evidence type="ECO:0000313" key="3">
    <source>
        <dbReference type="EMBL" id="MBA0771799.1"/>
    </source>
</evidence>
<sequence>MADVEGNFVDLSLEDDEEVVVQLASERLDLGASFENCFVGSFLTSSVVNFQSMRATLANVWHPIGGISISDLNKGIFLFRLYHKMDMDRIKASGVLLEYDVKVVSLGYKGIMRVRVRFNIQKPLKRKKKIVLPNGTQTYVSFACEKLTLFCFVCGILRHGESFCPVRILQEKQDFILGWDISLRAPTR</sequence>
<reference evidence="3 4" key="1">
    <citation type="journal article" date="2019" name="Genome Biol. Evol.">
        <title>Insights into the evolution of the New World diploid cottons (Gossypium, subgenus Houzingenia) based on genome sequencing.</title>
        <authorList>
            <person name="Grover C.E."/>
            <person name="Arick M.A. 2nd"/>
            <person name="Thrash A."/>
            <person name="Conover J.L."/>
            <person name="Sanders W.S."/>
            <person name="Peterson D.G."/>
            <person name="Frelichowski J.E."/>
            <person name="Scheffler J.A."/>
            <person name="Scheffler B.E."/>
            <person name="Wendel J.F."/>
        </authorList>
    </citation>
    <scope>NUCLEOTIDE SEQUENCE [LARGE SCALE GENOMIC DNA]</scope>
    <source>
        <strain evidence="3">8</strain>
        <tissue evidence="3">Leaf</tissue>
    </source>
</reference>